<evidence type="ECO:0000313" key="1">
    <source>
        <dbReference type="EMBL" id="MBR0552710.1"/>
    </source>
</evidence>
<organism evidence="1 2">
    <name type="scientific">Stakelama marina</name>
    <dbReference type="NCBI Taxonomy" id="2826939"/>
    <lineage>
        <taxon>Bacteria</taxon>
        <taxon>Pseudomonadati</taxon>
        <taxon>Pseudomonadota</taxon>
        <taxon>Alphaproteobacteria</taxon>
        <taxon>Sphingomonadales</taxon>
        <taxon>Sphingomonadaceae</taxon>
        <taxon>Stakelama</taxon>
    </lineage>
</organism>
<comment type="caution">
    <text evidence="1">The sequence shown here is derived from an EMBL/GenBank/DDBJ whole genome shotgun (WGS) entry which is preliminary data.</text>
</comment>
<dbReference type="Proteomes" id="UP000676996">
    <property type="component" value="Unassembled WGS sequence"/>
</dbReference>
<evidence type="ECO:0000313" key="2">
    <source>
        <dbReference type="Proteomes" id="UP000676996"/>
    </source>
</evidence>
<proteinExistence type="predicted"/>
<dbReference type="RefSeq" id="WP_284053969.1">
    <property type="nucleotide sequence ID" value="NZ_JAGRQC010000002.1"/>
</dbReference>
<sequence>MNKALVSLGVAEQHDLPEEFMDGVWLRAGEIAAGADGRRRITLLAIFMVGLGAGYGTIEATDHDEPQAYQLVAGADLSPANLLHVLS</sequence>
<keyword evidence="2" id="KW-1185">Reference proteome</keyword>
<accession>A0A8T4IDR8</accession>
<name>A0A8T4IDR8_9SPHN</name>
<dbReference type="EMBL" id="JAGRQC010000002">
    <property type="protein sequence ID" value="MBR0552710.1"/>
    <property type="molecule type" value="Genomic_DNA"/>
</dbReference>
<gene>
    <name evidence="1" type="ORF">J7S20_09360</name>
</gene>
<dbReference type="AlphaFoldDB" id="A0A8T4IDR8"/>
<reference evidence="1" key="1">
    <citation type="submission" date="2021-04" db="EMBL/GenBank/DDBJ databases">
        <title>Ouciella asimina sp. nov., isolated from the surface seawater in the hydrothermal field of Okinawa Trough.</title>
        <authorList>
            <person name="Shuang W."/>
        </authorList>
    </citation>
    <scope>NUCLEOTIDE SEQUENCE</scope>
    <source>
        <strain evidence="1">LXI357</strain>
    </source>
</reference>
<protein>
    <submittedName>
        <fullName evidence="1">Uncharacterized protein</fullName>
    </submittedName>
</protein>